<proteinExistence type="predicted"/>
<reference evidence="1 2" key="1">
    <citation type="submission" date="2014-06" db="EMBL/GenBank/DDBJ databases">
        <title>Evolutionary Origins and Diversification of the Mycorrhizal Mutualists.</title>
        <authorList>
            <consortium name="DOE Joint Genome Institute"/>
            <consortium name="Mycorrhizal Genomics Consortium"/>
            <person name="Kohler A."/>
            <person name="Kuo A."/>
            <person name="Nagy L.G."/>
            <person name="Floudas D."/>
            <person name="Copeland A."/>
            <person name="Barry K.W."/>
            <person name="Cichocki N."/>
            <person name="Veneault-Fourrey C."/>
            <person name="LaButti K."/>
            <person name="Lindquist E.A."/>
            <person name="Lipzen A."/>
            <person name="Lundell T."/>
            <person name="Morin E."/>
            <person name="Murat C."/>
            <person name="Riley R."/>
            <person name="Ohm R."/>
            <person name="Sun H."/>
            <person name="Tunlid A."/>
            <person name="Henrissat B."/>
            <person name="Grigoriev I.V."/>
            <person name="Hibbett D.S."/>
            <person name="Martin F."/>
        </authorList>
    </citation>
    <scope>NUCLEOTIDE SEQUENCE [LARGE SCALE GENOMIC DNA]</scope>
    <source>
        <strain evidence="1 2">SS14</strain>
    </source>
</reference>
<sequence length="64" mass="6931">MPPSSVPPPRITICTVSATKLPQLLTATPISVTHLYLNIVDGTEWNRNSVTVATSQVSRELQVT</sequence>
<accession>A0A0C9UCK1</accession>
<dbReference type="Proteomes" id="UP000054279">
    <property type="component" value="Unassembled WGS sequence"/>
</dbReference>
<dbReference type="HOGENOM" id="CLU_2869079_0_0_1"/>
<dbReference type="EMBL" id="KN837228">
    <property type="protein sequence ID" value="KIJ32384.1"/>
    <property type="molecule type" value="Genomic_DNA"/>
</dbReference>
<gene>
    <name evidence="1" type="ORF">M422DRAFT_783505</name>
</gene>
<keyword evidence="2" id="KW-1185">Reference proteome</keyword>
<evidence type="ECO:0000313" key="2">
    <source>
        <dbReference type="Proteomes" id="UP000054279"/>
    </source>
</evidence>
<evidence type="ECO:0000313" key="1">
    <source>
        <dbReference type="EMBL" id="KIJ32384.1"/>
    </source>
</evidence>
<protein>
    <submittedName>
        <fullName evidence="1">Uncharacterized protein</fullName>
    </submittedName>
</protein>
<name>A0A0C9UCK1_SPHS4</name>
<dbReference type="AlphaFoldDB" id="A0A0C9UCK1"/>
<organism evidence="1 2">
    <name type="scientific">Sphaerobolus stellatus (strain SS14)</name>
    <dbReference type="NCBI Taxonomy" id="990650"/>
    <lineage>
        <taxon>Eukaryota</taxon>
        <taxon>Fungi</taxon>
        <taxon>Dikarya</taxon>
        <taxon>Basidiomycota</taxon>
        <taxon>Agaricomycotina</taxon>
        <taxon>Agaricomycetes</taxon>
        <taxon>Phallomycetidae</taxon>
        <taxon>Geastrales</taxon>
        <taxon>Sphaerobolaceae</taxon>
        <taxon>Sphaerobolus</taxon>
    </lineage>
</organism>